<proteinExistence type="predicted"/>
<evidence type="ECO:0000313" key="3">
    <source>
        <dbReference type="Proteomes" id="UP001221898"/>
    </source>
</evidence>
<sequence length="387" mass="43724">MSIMTEDTSEVPEGELAALSEDQLKPHSYPVLIRCCLQDWASQIIDFQLNGDPRLLNYCTTYADHFQSPPSFGDVYRQTAPVKASKDQQGEKLPDSTHKSSIVKHSGPEDGRRIQRYRHSLPLRSAYRETYQFRWCPPPKPVMQCAAFKMGDPEIVNERETTYNAHFKPKDSVSSVVINQTEEHQLIHLGNWSKKWQTTASDAHSAVKTEPVLLAKRDRNFSSVPRGDVDPERNRQRMTATTYKLFFHKKSLTEPLVRIDGPSAMTRSNVMLGQVGKEGQNYATTASVDYPRRAAVRVLPFIPVPGYGLNIQDSGPNLTTMKVDYPPVNGRRNKLNPEQLEELKSSHIAVPSKAGYFTTSYEEFYAPKPPSRNVVAVTVQTVSHMPF</sequence>
<dbReference type="PANTHER" id="PTHR34828:SF1">
    <property type="entry name" value="TESTIS-EXPRESSED PROTEIN 45"/>
    <property type="match status" value="1"/>
</dbReference>
<accession>A0AAD7ST57</accession>
<gene>
    <name evidence="2" type="ORF">AAFF_G00257910</name>
</gene>
<name>A0AAD7ST57_9TELE</name>
<dbReference type="Proteomes" id="UP001221898">
    <property type="component" value="Unassembled WGS sequence"/>
</dbReference>
<dbReference type="PANTHER" id="PTHR34828">
    <property type="entry name" value="TESTIS-EXPRESSED PROTEIN 45"/>
    <property type="match status" value="1"/>
</dbReference>
<evidence type="ECO:0000256" key="1">
    <source>
        <dbReference type="SAM" id="MobiDB-lite"/>
    </source>
</evidence>
<comment type="caution">
    <text evidence="2">The sequence shown here is derived from an EMBL/GenBank/DDBJ whole genome shotgun (WGS) entry which is preliminary data.</text>
</comment>
<dbReference type="AlphaFoldDB" id="A0AAD7ST57"/>
<feature type="compositionally biased region" description="Basic and acidic residues" evidence="1">
    <location>
        <begin position="84"/>
        <end position="98"/>
    </location>
</feature>
<keyword evidence="3" id="KW-1185">Reference proteome</keyword>
<dbReference type="InterPro" id="IPR028001">
    <property type="entry name" value="SAXO5"/>
</dbReference>
<reference evidence="2" key="1">
    <citation type="journal article" date="2023" name="Science">
        <title>Genome structures resolve the early diversification of teleost fishes.</title>
        <authorList>
            <person name="Parey E."/>
            <person name="Louis A."/>
            <person name="Montfort J."/>
            <person name="Bouchez O."/>
            <person name="Roques C."/>
            <person name="Iampietro C."/>
            <person name="Lluch J."/>
            <person name="Castinel A."/>
            <person name="Donnadieu C."/>
            <person name="Desvignes T."/>
            <person name="Floi Bucao C."/>
            <person name="Jouanno E."/>
            <person name="Wen M."/>
            <person name="Mejri S."/>
            <person name="Dirks R."/>
            <person name="Jansen H."/>
            <person name="Henkel C."/>
            <person name="Chen W.J."/>
            <person name="Zahm M."/>
            <person name="Cabau C."/>
            <person name="Klopp C."/>
            <person name="Thompson A.W."/>
            <person name="Robinson-Rechavi M."/>
            <person name="Braasch I."/>
            <person name="Lecointre G."/>
            <person name="Bobe J."/>
            <person name="Postlethwait J.H."/>
            <person name="Berthelot C."/>
            <person name="Roest Crollius H."/>
            <person name="Guiguen Y."/>
        </authorList>
    </citation>
    <scope>NUCLEOTIDE SEQUENCE</scope>
    <source>
        <strain evidence="2">NC1722</strain>
    </source>
</reference>
<organism evidence="2 3">
    <name type="scientific">Aldrovandia affinis</name>
    <dbReference type="NCBI Taxonomy" id="143900"/>
    <lineage>
        <taxon>Eukaryota</taxon>
        <taxon>Metazoa</taxon>
        <taxon>Chordata</taxon>
        <taxon>Craniata</taxon>
        <taxon>Vertebrata</taxon>
        <taxon>Euteleostomi</taxon>
        <taxon>Actinopterygii</taxon>
        <taxon>Neopterygii</taxon>
        <taxon>Teleostei</taxon>
        <taxon>Notacanthiformes</taxon>
        <taxon>Halosauridae</taxon>
        <taxon>Aldrovandia</taxon>
    </lineage>
</organism>
<feature type="region of interest" description="Disordered" evidence="1">
    <location>
        <begin position="79"/>
        <end position="110"/>
    </location>
</feature>
<evidence type="ECO:0000313" key="2">
    <source>
        <dbReference type="EMBL" id="KAJ8408377.1"/>
    </source>
</evidence>
<dbReference type="EMBL" id="JAINUG010000035">
    <property type="protein sequence ID" value="KAJ8408377.1"/>
    <property type="molecule type" value="Genomic_DNA"/>
</dbReference>
<protein>
    <submittedName>
        <fullName evidence="2">Uncharacterized protein</fullName>
    </submittedName>
</protein>